<accession>A0A401SQ25</accession>
<dbReference type="PANTHER" id="PTHR45695:SF20">
    <property type="entry name" value="PYROGLUTAMYLATED RFAMIDE PEPTIDE RECEPTOR"/>
    <property type="match status" value="1"/>
</dbReference>
<feature type="transmembrane region" description="Helical" evidence="8">
    <location>
        <begin position="85"/>
        <end position="106"/>
    </location>
</feature>
<dbReference type="GO" id="GO:0004930">
    <property type="term" value="F:G protein-coupled receptor activity"/>
    <property type="evidence" value="ECO:0007669"/>
    <property type="project" value="UniProtKB-KW"/>
</dbReference>
<evidence type="ECO:0000256" key="4">
    <source>
        <dbReference type="ARBA" id="ARBA00023040"/>
    </source>
</evidence>
<feature type="domain" description="G-protein coupled receptors family 1 profile" evidence="9">
    <location>
        <begin position="65"/>
        <end position="273"/>
    </location>
</feature>
<evidence type="ECO:0000256" key="2">
    <source>
        <dbReference type="ARBA" id="ARBA00022692"/>
    </source>
</evidence>
<feature type="transmembrane region" description="Helical" evidence="8">
    <location>
        <begin position="52"/>
        <end position="73"/>
    </location>
</feature>
<evidence type="ECO:0000256" key="1">
    <source>
        <dbReference type="ARBA" id="ARBA00004141"/>
    </source>
</evidence>
<keyword evidence="3 8" id="KW-1133">Transmembrane helix</keyword>
<evidence type="ECO:0000256" key="8">
    <source>
        <dbReference type="SAM" id="Phobius"/>
    </source>
</evidence>
<dbReference type="Pfam" id="PF00001">
    <property type="entry name" value="7tm_1"/>
    <property type="match status" value="1"/>
</dbReference>
<name>A0A401SQ25_CHIPU</name>
<keyword evidence="2 8" id="KW-0812">Transmembrane</keyword>
<evidence type="ECO:0000256" key="5">
    <source>
        <dbReference type="ARBA" id="ARBA00023136"/>
    </source>
</evidence>
<feature type="transmembrane region" description="Helical" evidence="8">
    <location>
        <begin position="126"/>
        <end position="145"/>
    </location>
</feature>
<reference evidence="10 11" key="1">
    <citation type="journal article" date="2018" name="Nat. Ecol. Evol.">
        <title>Shark genomes provide insights into elasmobranch evolution and the origin of vertebrates.</title>
        <authorList>
            <person name="Hara Y"/>
            <person name="Yamaguchi K"/>
            <person name="Onimaru K"/>
            <person name="Kadota M"/>
            <person name="Koyanagi M"/>
            <person name="Keeley SD"/>
            <person name="Tatsumi K"/>
            <person name="Tanaka K"/>
            <person name="Motone F"/>
            <person name="Kageyama Y"/>
            <person name="Nozu R"/>
            <person name="Adachi N"/>
            <person name="Nishimura O"/>
            <person name="Nakagawa R"/>
            <person name="Tanegashima C"/>
            <person name="Kiyatake I"/>
            <person name="Matsumoto R"/>
            <person name="Murakumo K"/>
            <person name="Nishida K"/>
            <person name="Terakita A"/>
            <person name="Kuratani S"/>
            <person name="Sato K"/>
            <person name="Hyodo S Kuraku.S."/>
        </authorList>
    </citation>
    <scope>NUCLEOTIDE SEQUENCE [LARGE SCALE GENOMIC DNA]</scope>
</reference>
<sequence length="273" mass="31346">MRSTDPFNVTPEILNQMLNFYNLSRQKFIQTYKLQPLVYIPELPFAAKVTFVVVYCATFLLAFCGNTLVLCIVKRGKRSRTVTTIFICSLAVSDLLITFFCIPFTLLQNISSQWVGGTFVCKMVPFVQTTAVVSCVLTMTCIAVERYEGIVHPLRRHYLNTRACKMLGFAWAVAVIVGSPMLYVQQLEVKYDFLYERRYVSCLECWNSASLRKAYAVFILVALFLLPQLVMLLLYSRIVFELWIKKRVGDNSFLNALNQREMSKIAKQVGRDI</sequence>
<dbReference type="GO" id="GO:0005886">
    <property type="term" value="C:plasma membrane"/>
    <property type="evidence" value="ECO:0007669"/>
    <property type="project" value="TreeGrafter"/>
</dbReference>
<keyword evidence="11" id="KW-1185">Reference proteome</keyword>
<organism evidence="10 11">
    <name type="scientific">Chiloscyllium punctatum</name>
    <name type="common">Brownbanded bambooshark</name>
    <name type="synonym">Hemiscyllium punctatum</name>
    <dbReference type="NCBI Taxonomy" id="137246"/>
    <lineage>
        <taxon>Eukaryota</taxon>
        <taxon>Metazoa</taxon>
        <taxon>Chordata</taxon>
        <taxon>Craniata</taxon>
        <taxon>Vertebrata</taxon>
        <taxon>Chondrichthyes</taxon>
        <taxon>Elasmobranchii</taxon>
        <taxon>Galeomorphii</taxon>
        <taxon>Galeoidea</taxon>
        <taxon>Orectolobiformes</taxon>
        <taxon>Hemiscylliidae</taxon>
        <taxon>Chiloscyllium</taxon>
    </lineage>
</organism>
<feature type="transmembrane region" description="Helical" evidence="8">
    <location>
        <begin position="214"/>
        <end position="235"/>
    </location>
</feature>
<dbReference type="SUPFAM" id="SSF81321">
    <property type="entry name" value="Family A G protein-coupled receptor-like"/>
    <property type="match status" value="1"/>
</dbReference>
<dbReference type="OrthoDB" id="9979846at2759"/>
<evidence type="ECO:0000256" key="7">
    <source>
        <dbReference type="ARBA" id="ARBA00023224"/>
    </source>
</evidence>
<comment type="subcellular location">
    <subcellularLocation>
        <location evidence="1">Membrane</location>
        <topology evidence="1">Multi-pass membrane protein</topology>
    </subcellularLocation>
</comment>
<gene>
    <name evidence="10" type="ORF">chiPu_0010943</name>
</gene>
<evidence type="ECO:0000256" key="3">
    <source>
        <dbReference type="ARBA" id="ARBA00022989"/>
    </source>
</evidence>
<dbReference type="Proteomes" id="UP000287033">
    <property type="component" value="Unassembled WGS sequence"/>
</dbReference>
<evidence type="ECO:0000313" key="11">
    <source>
        <dbReference type="Proteomes" id="UP000287033"/>
    </source>
</evidence>
<dbReference type="PANTHER" id="PTHR45695">
    <property type="entry name" value="LEUCOKININ RECEPTOR-RELATED"/>
    <property type="match status" value="1"/>
</dbReference>
<evidence type="ECO:0000259" key="9">
    <source>
        <dbReference type="PROSITE" id="PS50262"/>
    </source>
</evidence>
<dbReference type="AlphaFoldDB" id="A0A401SQ25"/>
<keyword evidence="4" id="KW-0297">G-protein coupled receptor</keyword>
<dbReference type="PROSITE" id="PS50262">
    <property type="entry name" value="G_PROTEIN_RECEP_F1_2"/>
    <property type="match status" value="1"/>
</dbReference>
<dbReference type="InterPro" id="IPR000276">
    <property type="entry name" value="GPCR_Rhodpsn"/>
</dbReference>
<dbReference type="Gene3D" id="1.20.1070.10">
    <property type="entry name" value="Rhodopsin 7-helix transmembrane proteins"/>
    <property type="match status" value="1"/>
</dbReference>
<dbReference type="EMBL" id="BEZZ01000438">
    <property type="protein sequence ID" value="GCC32482.1"/>
    <property type="molecule type" value="Genomic_DNA"/>
</dbReference>
<dbReference type="OMA" id="ECWNSAS"/>
<keyword evidence="6" id="KW-0675">Receptor</keyword>
<comment type="caution">
    <text evidence="10">The sequence shown here is derived from an EMBL/GenBank/DDBJ whole genome shotgun (WGS) entry which is preliminary data.</text>
</comment>
<dbReference type="STRING" id="137246.A0A401SQ25"/>
<protein>
    <recommendedName>
        <fullName evidence="9">G-protein coupled receptors family 1 profile domain-containing protein</fullName>
    </recommendedName>
</protein>
<keyword evidence="5 8" id="KW-0472">Membrane</keyword>
<keyword evidence="7" id="KW-0807">Transducer</keyword>
<evidence type="ECO:0000313" key="10">
    <source>
        <dbReference type="EMBL" id="GCC32482.1"/>
    </source>
</evidence>
<proteinExistence type="predicted"/>
<dbReference type="InterPro" id="IPR017452">
    <property type="entry name" value="GPCR_Rhodpsn_7TM"/>
</dbReference>
<feature type="transmembrane region" description="Helical" evidence="8">
    <location>
        <begin position="166"/>
        <end position="184"/>
    </location>
</feature>
<dbReference type="PRINTS" id="PR00237">
    <property type="entry name" value="GPCRRHODOPSN"/>
</dbReference>
<evidence type="ECO:0000256" key="6">
    <source>
        <dbReference type="ARBA" id="ARBA00023170"/>
    </source>
</evidence>